<feature type="transmembrane region" description="Helical" evidence="7">
    <location>
        <begin position="13"/>
        <end position="35"/>
    </location>
</feature>
<keyword evidence="3" id="KW-1003">Cell membrane</keyword>
<keyword evidence="10" id="KW-1185">Reference proteome</keyword>
<evidence type="ECO:0000256" key="5">
    <source>
        <dbReference type="ARBA" id="ARBA00022989"/>
    </source>
</evidence>
<name>A0A8D5ZH21_9CREN</name>
<evidence type="ECO:0000256" key="2">
    <source>
        <dbReference type="ARBA" id="ARBA00010157"/>
    </source>
</evidence>
<accession>A0A8D5ZH21</accession>
<sequence length="1140" mass="127234">MFEALGKFVASKWYAVIALWAIVLIISAPLSGLFLKSVNYQVTISVPGSTSAKAEHIVSHYFNLSGASGSNAIIIVRGNSTPFAGYFANLTSYGNISITNYYSIEKDLLNKTFYSVSKEVNNLTVSLQNISNKEANVSNYLAEERVNITSDVENLIKLHNGTVEVEKEFVNTSSTINKTTVELLALHKDMLSNYSTFTEIHKEELTLNQTAYNISKFLYLPILIFLKYWTAYYNLTHNVTASNEYAYSKTYPLLSGKELDYFYLFYQKWENSQPLPDPYSVAQLDIENISNKIFNSSQLYVINFMFKYVNLTNFDKSASEEIFTINFFNVTYKVPFPLAKSLLFEEPLQVLITLYSEKTGLPESLLESVFYSTQANISKISLELLLSKANSTNEREFIKCVYENLSQTPQNFAVNYVSLHLNVSQSTVKEALTLNSTQSAVSYVAQKISNKTGLSNWFIESLYYEGNVSNLSAYLISLHLTELDKLLNASNLTARQLALELLNASNARPLAISLIVNYINSSSPIVLLNKTLLKYDLLNNYSYYSVLISGKYPVYLNITNELYSNDTLLLFLKGNFTYDEAKDLENLIYTNTHLKVVLTGAEPISEQLKDVAAVAYSTAIPVGIFLAILLAGIYFRSFIAAFMPLTIYISAFFVSSVFLYIVVIKLLHIAISFLVPSEVLLLSLGLGTDYVVFIASRYVEEREKGVSPRDAVYEAVRWGGRAVTITALIVMVSFLFIYVYDIPFFSDTAISDMLSVIIIWLASITLFPSILRAVGDKLFFPRRLNKAGKEKAKAISHPGRVVGIISALVIIAAVFASFTPLTLNVLALLPQSQATEGVSFLSSHFTSANVFPIYVVIPYNSTNGFTQSTYGYTVDLYKELTNIYGVTAVYSPVSPYGYLVNYTELKAYNYTQYLSHGYILFVVNQKYQPFSLQAFGVVKQVLHVIGNRGYVGGGPVDSFNIYNFVQSDFFIIVGEIAVTMFILLLIMTRSLSISAVIIYVIMSAVAITLGLERLVFNFLLGYSIFAVVPIFLVAIIIGIGMDYNIFLVARIHEELEKGKDMSEAIATSVGTLRLTIAFLGLIFAGTLGSLMLVNASILQELGFAFAVAAILETSVLWAYLAPSLMLILYRKFKIRPKLIV</sequence>
<feature type="transmembrane region" description="Helical" evidence="7">
    <location>
        <begin position="613"/>
        <end position="635"/>
    </location>
</feature>
<evidence type="ECO:0000256" key="3">
    <source>
        <dbReference type="ARBA" id="ARBA00022475"/>
    </source>
</evidence>
<evidence type="ECO:0000313" key="10">
    <source>
        <dbReference type="Proteomes" id="UP000825123"/>
    </source>
</evidence>
<feature type="transmembrane region" description="Helical" evidence="7">
    <location>
        <begin position="647"/>
        <end position="673"/>
    </location>
</feature>
<dbReference type="AlphaFoldDB" id="A0A8D5ZH21"/>
<keyword evidence="6 7" id="KW-0472">Membrane</keyword>
<dbReference type="InterPro" id="IPR000731">
    <property type="entry name" value="SSD"/>
</dbReference>
<evidence type="ECO:0000256" key="1">
    <source>
        <dbReference type="ARBA" id="ARBA00004651"/>
    </source>
</evidence>
<dbReference type="InterPro" id="IPR050545">
    <property type="entry name" value="Mycobact_MmpL"/>
</dbReference>
<dbReference type="SUPFAM" id="SSF82866">
    <property type="entry name" value="Multidrug efflux transporter AcrB transmembrane domain"/>
    <property type="match status" value="2"/>
</dbReference>
<evidence type="ECO:0000256" key="4">
    <source>
        <dbReference type="ARBA" id="ARBA00022692"/>
    </source>
</evidence>
<evidence type="ECO:0000256" key="6">
    <source>
        <dbReference type="ARBA" id="ARBA00023136"/>
    </source>
</evidence>
<comment type="similarity">
    <text evidence="2">Belongs to the resistance-nodulation-cell division (RND) (TC 2.A.6) family. MmpL subfamily.</text>
</comment>
<evidence type="ECO:0000259" key="8">
    <source>
        <dbReference type="PROSITE" id="PS50156"/>
    </source>
</evidence>
<dbReference type="Proteomes" id="UP000825123">
    <property type="component" value="Chromosome"/>
</dbReference>
<comment type="subcellular location">
    <subcellularLocation>
        <location evidence="1">Cell membrane</location>
        <topology evidence="1">Multi-pass membrane protein</topology>
    </subcellularLocation>
</comment>
<organism evidence="9 10">
    <name type="scientific">Stygiolobus caldivivus</name>
    <dbReference type="NCBI Taxonomy" id="2824673"/>
    <lineage>
        <taxon>Archaea</taxon>
        <taxon>Thermoproteota</taxon>
        <taxon>Thermoprotei</taxon>
        <taxon>Sulfolobales</taxon>
        <taxon>Sulfolobaceae</taxon>
        <taxon>Stygiolobus</taxon>
    </lineage>
</organism>
<feature type="transmembrane region" description="Helical" evidence="7">
    <location>
        <begin position="720"/>
        <end position="741"/>
    </location>
</feature>
<keyword evidence="5 7" id="KW-1133">Transmembrane helix</keyword>
<reference evidence="9 10" key="1">
    <citation type="submission" date="2021-04" db="EMBL/GenBank/DDBJ databases">
        <title>Complete genome sequence of Stygiolobus sp. KN-1.</title>
        <authorList>
            <person name="Nakamura K."/>
            <person name="Sakai H."/>
            <person name="Kurosawa N."/>
        </authorList>
    </citation>
    <scope>NUCLEOTIDE SEQUENCE [LARGE SCALE GENOMIC DNA]</scope>
    <source>
        <strain evidence="9 10">KN-1</strain>
    </source>
</reference>
<dbReference type="RefSeq" id="WP_221288213.1">
    <property type="nucleotide sequence ID" value="NZ_AP024597.1"/>
</dbReference>
<feature type="transmembrane region" description="Helical" evidence="7">
    <location>
        <begin position="993"/>
        <end position="1011"/>
    </location>
</feature>
<feature type="transmembrane region" description="Helical" evidence="7">
    <location>
        <begin position="969"/>
        <end position="986"/>
    </location>
</feature>
<feature type="transmembrane region" description="Helical" evidence="7">
    <location>
        <begin position="679"/>
        <end position="699"/>
    </location>
</feature>
<dbReference type="InterPro" id="IPR004869">
    <property type="entry name" value="MMPL_dom"/>
</dbReference>
<feature type="transmembrane region" description="Helical" evidence="7">
    <location>
        <begin position="801"/>
        <end position="823"/>
    </location>
</feature>
<feature type="transmembrane region" description="Helical" evidence="7">
    <location>
        <begin position="1023"/>
        <end position="1049"/>
    </location>
</feature>
<evidence type="ECO:0000313" key="9">
    <source>
        <dbReference type="EMBL" id="BCU71458.1"/>
    </source>
</evidence>
<dbReference type="PROSITE" id="PS50156">
    <property type="entry name" value="SSD"/>
    <property type="match status" value="1"/>
</dbReference>
<dbReference type="PANTHER" id="PTHR33406">
    <property type="entry name" value="MEMBRANE PROTEIN MJ1562-RELATED"/>
    <property type="match status" value="1"/>
</dbReference>
<evidence type="ECO:0000256" key="7">
    <source>
        <dbReference type="SAM" id="Phobius"/>
    </source>
</evidence>
<feature type="transmembrane region" description="Helical" evidence="7">
    <location>
        <begin position="753"/>
        <end position="774"/>
    </location>
</feature>
<feature type="domain" description="SSD" evidence="8">
    <location>
        <begin position="654"/>
        <end position="773"/>
    </location>
</feature>
<feature type="transmembrane region" description="Helical" evidence="7">
    <location>
        <begin position="1070"/>
        <end position="1097"/>
    </location>
</feature>
<dbReference type="GO" id="GO:0005886">
    <property type="term" value="C:plasma membrane"/>
    <property type="evidence" value="ECO:0007669"/>
    <property type="project" value="UniProtKB-SubCell"/>
</dbReference>
<feature type="transmembrane region" description="Helical" evidence="7">
    <location>
        <begin position="1103"/>
        <end position="1129"/>
    </location>
</feature>
<dbReference type="Gene3D" id="1.20.1640.10">
    <property type="entry name" value="Multidrug efflux transporter AcrB transmembrane domain"/>
    <property type="match status" value="2"/>
</dbReference>
<gene>
    <name evidence="9" type="ORF">KN1_27550</name>
</gene>
<dbReference type="PANTHER" id="PTHR33406:SF6">
    <property type="entry name" value="MEMBRANE PROTEIN YDGH-RELATED"/>
    <property type="match status" value="1"/>
</dbReference>
<dbReference type="Pfam" id="PF03176">
    <property type="entry name" value="MMPL"/>
    <property type="match status" value="2"/>
</dbReference>
<keyword evidence="4 7" id="KW-0812">Transmembrane</keyword>
<dbReference type="EMBL" id="AP024597">
    <property type="protein sequence ID" value="BCU71458.1"/>
    <property type="molecule type" value="Genomic_DNA"/>
</dbReference>
<protein>
    <submittedName>
        <fullName evidence="9">Antibiotic transporter</fullName>
    </submittedName>
</protein>
<proteinExistence type="inferred from homology"/>
<dbReference type="KEGG" id="csty:KN1_27550"/>
<dbReference type="GeneID" id="66164478"/>